<protein>
    <submittedName>
        <fullName evidence="2">Uncharacterized protein</fullName>
    </submittedName>
</protein>
<keyword evidence="1" id="KW-0472">Membrane</keyword>
<sequence length="203" mass="23220">MIILEGTHFLTVGLVDSFSRESTQVHMIIVDYETPTILLSIVIDSQVYSQDENVELTQNDDQPTENNHSFLVTVNDNYYIDKVLFTIIGENYSQTLEMELVQETRHQTSSFVIFLEIGALNIGEYNITITAYDYAGNAQEITLKITVLPAVTIPWLFRGNNLIYFSIGLFDALLFGIAFALAIRRPILNRNWQEEVLTVLYIR</sequence>
<evidence type="ECO:0000313" key="2">
    <source>
        <dbReference type="EMBL" id="GAI25151.1"/>
    </source>
</evidence>
<keyword evidence="1" id="KW-1133">Transmembrane helix</keyword>
<reference evidence="2" key="1">
    <citation type="journal article" date="2014" name="Front. Microbiol.">
        <title>High frequency of phylogenetically diverse reductive dehalogenase-homologous genes in deep subseafloor sedimentary metagenomes.</title>
        <authorList>
            <person name="Kawai M."/>
            <person name="Futagami T."/>
            <person name="Toyoda A."/>
            <person name="Takaki Y."/>
            <person name="Nishi S."/>
            <person name="Hori S."/>
            <person name="Arai W."/>
            <person name="Tsubouchi T."/>
            <person name="Morono Y."/>
            <person name="Uchiyama I."/>
            <person name="Ito T."/>
            <person name="Fujiyama A."/>
            <person name="Inagaki F."/>
            <person name="Takami H."/>
        </authorList>
    </citation>
    <scope>NUCLEOTIDE SEQUENCE</scope>
    <source>
        <strain evidence="2">Expedition CK06-06</strain>
    </source>
</reference>
<feature type="transmembrane region" description="Helical" evidence="1">
    <location>
        <begin position="162"/>
        <end position="183"/>
    </location>
</feature>
<evidence type="ECO:0000256" key="1">
    <source>
        <dbReference type="SAM" id="Phobius"/>
    </source>
</evidence>
<feature type="non-terminal residue" evidence="2">
    <location>
        <position position="203"/>
    </location>
</feature>
<dbReference type="EMBL" id="BARV01017601">
    <property type="protein sequence ID" value="GAI25151.1"/>
    <property type="molecule type" value="Genomic_DNA"/>
</dbReference>
<comment type="caution">
    <text evidence="2">The sequence shown here is derived from an EMBL/GenBank/DDBJ whole genome shotgun (WGS) entry which is preliminary data.</text>
</comment>
<name>X1N4H1_9ZZZZ</name>
<accession>X1N4H1</accession>
<proteinExistence type="predicted"/>
<gene>
    <name evidence="2" type="ORF">S06H3_29952</name>
</gene>
<dbReference type="AlphaFoldDB" id="X1N4H1"/>
<keyword evidence="1" id="KW-0812">Transmembrane</keyword>
<organism evidence="2">
    <name type="scientific">marine sediment metagenome</name>
    <dbReference type="NCBI Taxonomy" id="412755"/>
    <lineage>
        <taxon>unclassified sequences</taxon>
        <taxon>metagenomes</taxon>
        <taxon>ecological metagenomes</taxon>
    </lineage>
</organism>